<reference evidence="2 3" key="1">
    <citation type="submission" date="2021-07" db="EMBL/GenBank/DDBJ databases">
        <title>Actinomadura sp. PM05-2 isolated from lichen.</title>
        <authorList>
            <person name="Somphong A."/>
            <person name="Phongsopitanun W."/>
            <person name="Tanasupawat S."/>
            <person name="Peongsungnone V."/>
        </authorList>
    </citation>
    <scope>NUCLEOTIDE SEQUENCE [LARGE SCALE GENOMIC DNA]</scope>
    <source>
        <strain evidence="2 3">PM05-2</strain>
    </source>
</reference>
<evidence type="ECO:0000313" key="3">
    <source>
        <dbReference type="Proteomes" id="UP000774570"/>
    </source>
</evidence>
<evidence type="ECO:0000256" key="1">
    <source>
        <dbReference type="SAM" id="MobiDB-lite"/>
    </source>
</evidence>
<proteinExistence type="predicted"/>
<evidence type="ECO:0000313" key="2">
    <source>
        <dbReference type="EMBL" id="MBW8487282.1"/>
    </source>
</evidence>
<name>A0ABS7G3I7_9ACTN</name>
<feature type="region of interest" description="Disordered" evidence="1">
    <location>
        <begin position="24"/>
        <end position="54"/>
    </location>
</feature>
<dbReference type="EMBL" id="JAIBOA010000032">
    <property type="protein sequence ID" value="MBW8487282.1"/>
    <property type="molecule type" value="Genomic_DNA"/>
</dbReference>
<dbReference type="Proteomes" id="UP000774570">
    <property type="component" value="Unassembled WGS sequence"/>
</dbReference>
<gene>
    <name evidence="2" type="ORF">K1Y72_33360</name>
</gene>
<comment type="caution">
    <text evidence="2">The sequence shown here is derived from an EMBL/GenBank/DDBJ whole genome shotgun (WGS) entry which is preliminary data.</text>
</comment>
<keyword evidence="3" id="KW-1185">Reference proteome</keyword>
<protein>
    <submittedName>
        <fullName evidence="2">Uncharacterized protein</fullName>
    </submittedName>
</protein>
<organism evidence="2 3">
    <name type="scientific">Actinomadura parmotrematis</name>
    <dbReference type="NCBI Taxonomy" id="2864039"/>
    <lineage>
        <taxon>Bacteria</taxon>
        <taxon>Bacillati</taxon>
        <taxon>Actinomycetota</taxon>
        <taxon>Actinomycetes</taxon>
        <taxon>Streptosporangiales</taxon>
        <taxon>Thermomonosporaceae</taxon>
        <taxon>Actinomadura</taxon>
    </lineage>
</organism>
<sequence>MTPRPTAADVKNLPAAVDLVTAGRAPGIGHTRAHKLAQTGDRTRAGDRPPSGGR</sequence>
<dbReference type="RefSeq" id="WP_220170518.1">
    <property type="nucleotide sequence ID" value="NZ_JAIBOA010000032.1"/>
</dbReference>
<accession>A0ABS7G3I7</accession>